<evidence type="ECO:0000259" key="4">
    <source>
        <dbReference type="PROSITE" id="PS51253"/>
    </source>
</evidence>
<dbReference type="Proteomes" id="UP000694380">
    <property type="component" value="Chromosome 6"/>
</dbReference>
<organism evidence="5 6">
    <name type="scientific">Chrysemys picta bellii</name>
    <name type="common">Western painted turtle</name>
    <name type="synonym">Emys bellii</name>
    <dbReference type="NCBI Taxonomy" id="8478"/>
    <lineage>
        <taxon>Eukaryota</taxon>
        <taxon>Metazoa</taxon>
        <taxon>Chordata</taxon>
        <taxon>Craniata</taxon>
        <taxon>Vertebrata</taxon>
        <taxon>Euteleostomi</taxon>
        <taxon>Archelosauria</taxon>
        <taxon>Testudinata</taxon>
        <taxon>Testudines</taxon>
        <taxon>Cryptodira</taxon>
        <taxon>Durocryptodira</taxon>
        <taxon>Testudinoidea</taxon>
        <taxon>Emydidae</taxon>
        <taxon>Chrysemys</taxon>
    </lineage>
</organism>
<dbReference type="InterPro" id="IPR050863">
    <property type="entry name" value="CenT-Element_Derived"/>
</dbReference>
<comment type="similarity">
    <text evidence="1">Belongs to the tigger transposable element derived protein family.</text>
</comment>
<dbReference type="InterPro" id="IPR009057">
    <property type="entry name" value="Homeodomain-like_sf"/>
</dbReference>
<keyword evidence="2" id="KW-0238">DNA-binding</keyword>
<dbReference type="PANTHER" id="PTHR19303:SF56">
    <property type="entry name" value="TIGGER TRANSPOSABLE ELEMENT-DERIVED PROTEIN 5"/>
    <property type="match status" value="1"/>
</dbReference>
<evidence type="ECO:0000313" key="5">
    <source>
        <dbReference type="Ensembl" id="ENSCPBP00000036440.1"/>
    </source>
</evidence>
<dbReference type="SUPFAM" id="SSF46689">
    <property type="entry name" value="Homeodomain-like"/>
    <property type="match status" value="1"/>
</dbReference>
<evidence type="ECO:0000256" key="3">
    <source>
        <dbReference type="SAM" id="MobiDB-lite"/>
    </source>
</evidence>
<dbReference type="InterPro" id="IPR036388">
    <property type="entry name" value="WH-like_DNA-bd_sf"/>
</dbReference>
<accession>A0A8C3IN55</accession>
<reference evidence="5" key="2">
    <citation type="submission" date="2025-08" db="UniProtKB">
        <authorList>
            <consortium name="Ensembl"/>
        </authorList>
    </citation>
    <scope>IDENTIFICATION</scope>
</reference>
<dbReference type="SMART" id="SM00674">
    <property type="entry name" value="CENPB"/>
    <property type="match status" value="1"/>
</dbReference>
<dbReference type="PANTHER" id="PTHR19303">
    <property type="entry name" value="TRANSPOSON"/>
    <property type="match status" value="1"/>
</dbReference>
<feature type="region of interest" description="Disordered" evidence="3">
    <location>
        <begin position="409"/>
        <end position="441"/>
    </location>
</feature>
<dbReference type="InterPro" id="IPR006600">
    <property type="entry name" value="HTH_CenpB_DNA-bd_dom"/>
</dbReference>
<evidence type="ECO:0000313" key="6">
    <source>
        <dbReference type="Proteomes" id="UP000694380"/>
    </source>
</evidence>
<name>A0A8C3IN55_CHRPI</name>
<feature type="domain" description="HTH CENPB-type" evidence="4">
    <location>
        <begin position="81"/>
        <end position="154"/>
    </location>
</feature>
<dbReference type="SUPFAM" id="SSF48295">
    <property type="entry name" value="TrpR-like"/>
    <property type="match status" value="1"/>
</dbReference>
<reference evidence="5" key="3">
    <citation type="submission" date="2025-09" db="UniProtKB">
        <authorList>
            <consortium name="Ensembl"/>
        </authorList>
    </citation>
    <scope>IDENTIFICATION</scope>
</reference>
<dbReference type="Gene3D" id="1.10.10.60">
    <property type="entry name" value="Homeodomain-like"/>
    <property type="match status" value="1"/>
</dbReference>
<reference evidence="5" key="1">
    <citation type="journal article" date="2015" name="Genome Biol. Evol.">
        <title>Physical Mapping and Refinement of the Painted Turtle Genome (Chrysemys picta) Inform Amniote Genome Evolution and Challenge Turtle-Bird Chromosomal Conservation.</title>
        <authorList>
            <person name="Badenhorst D."/>
            <person name="Hillier L.W."/>
            <person name="Literman R."/>
            <person name="Montiel E.E."/>
            <person name="Radhakrishnan S."/>
            <person name="Shen Y."/>
            <person name="Minx P."/>
            <person name="Janes D.E."/>
            <person name="Warren W.C."/>
            <person name="Edwards S.V."/>
            <person name="Valenzuela N."/>
        </authorList>
    </citation>
    <scope>NUCLEOTIDE SEQUENCE [LARGE SCALE GENOMIC DNA]</scope>
</reference>
<evidence type="ECO:0000256" key="2">
    <source>
        <dbReference type="ARBA" id="ARBA00023125"/>
    </source>
</evidence>
<dbReference type="GO" id="GO:0005634">
    <property type="term" value="C:nucleus"/>
    <property type="evidence" value="ECO:0007669"/>
    <property type="project" value="TreeGrafter"/>
</dbReference>
<sequence length="461" mass="52048">MVFAYELVINFLYFTIMDTPVRKHKSFSAQEKLYALDQLKKGKQTQLARDLGISESTLQGWKKEEKLHSLPCILEAETGLQGKKVKFANDESLDSALYQWFVQACSEGVPISGPILKAQAEKFDRLINGNESKFKASNGWLDRFKKRHTISQVLVSGEIHSADKEAADSYPIELKKALSRGRTESLLFCVNKSDSHKVRPLMMGKARSPRCFHHVNMKALPFEYTNSKNAWMNTVWAHLQKLKQEEKPLLLLDNCPAHPPISYLPKNTTSEIQPLDQGIILVFKQNYRHEMIKRMVADNNSSVNTSLASLNLKEVCRFSGKAWDAISAHCIEQCWIKGLGPAFLSSTHDDGNDDEPEFTRFIEDDVRLAEEALGEYELSPHDLLNWFSADDICPIYEHISDDKMVANVSRKNEAAPPEPEPSGANDDDNDGTSTPPPKVSEAVKHLEAILRNLSDPHNEQL</sequence>
<keyword evidence="6" id="KW-1185">Reference proteome</keyword>
<dbReference type="PROSITE" id="PS51253">
    <property type="entry name" value="HTH_CENPB"/>
    <property type="match status" value="1"/>
</dbReference>
<dbReference type="GO" id="GO:0043565">
    <property type="term" value="F:sequence-specific DNA binding"/>
    <property type="evidence" value="ECO:0007669"/>
    <property type="project" value="InterPro"/>
</dbReference>
<evidence type="ECO:0000256" key="1">
    <source>
        <dbReference type="ARBA" id="ARBA00010881"/>
    </source>
</evidence>
<dbReference type="GeneTree" id="ENSGT00940000154420"/>
<proteinExistence type="inferred from homology"/>
<dbReference type="InterPro" id="IPR004875">
    <property type="entry name" value="DDE_SF_endonuclease_dom"/>
</dbReference>
<dbReference type="AlphaFoldDB" id="A0A8C3IN55"/>
<protein>
    <recommendedName>
        <fullName evidence="4">HTH CENPB-type domain-containing protein</fullName>
    </recommendedName>
</protein>
<dbReference type="Pfam" id="PF03221">
    <property type="entry name" value="HTH_Tnp_Tc5"/>
    <property type="match status" value="1"/>
</dbReference>
<dbReference type="InterPro" id="IPR010921">
    <property type="entry name" value="Trp_repressor/repl_initiator"/>
</dbReference>
<dbReference type="Gene3D" id="1.10.10.10">
    <property type="entry name" value="Winged helix-like DNA-binding domain superfamily/Winged helix DNA-binding domain"/>
    <property type="match status" value="1"/>
</dbReference>
<dbReference type="Ensembl" id="ENSCPBT00000042737.1">
    <property type="protein sequence ID" value="ENSCPBP00000036440.1"/>
    <property type="gene ID" value="ENSCPBG00000025309.1"/>
</dbReference>
<dbReference type="Pfam" id="PF03184">
    <property type="entry name" value="DDE_1"/>
    <property type="match status" value="1"/>
</dbReference>